<comment type="pathway">
    <text evidence="13">Steroid biosynthesis; cholesterol biosynthesis.</text>
</comment>
<name>A0AAV0UUH0_HYABA</name>
<evidence type="ECO:0000256" key="10">
    <source>
        <dbReference type="ARBA" id="ARBA00023221"/>
    </source>
</evidence>
<keyword evidence="4 12" id="KW-0547">Nucleotide-binding</keyword>
<keyword evidence="9 13" id="KW-1207">Sterol metabolism</keyword>
<dbReference type="GO" id="GO:0006695">
    <property type="term" value="P:cholesterol biosynthetic process"/>
    <property type="evidence" value="ECO:0007669"/>
    <property type="project" value="UniProtKB-KW"/>
</dbReference>
<keyword evidence="8 12" id="KW-0443">Lipid metabolism</keyword>
<dbReference type="InterPro" id="IPR020568">
    <property type="entry name" value="Ribosomal_Su5_D2-typ_SF"/>
</dbReference>
<comment type="function">
    <text evidence="13">Catalyzes the ATP dependent decarboxylation of (R)-5-diphosphomevalonate to form isopentenyl diphosphate (IPP). Functions in the mevalonate (MVA) pathway leading to isopentenyl diphosphate (IPP), a key precursor for the biosynthesis of isoprenoids and sterol synthesis.</text>
</comment>
<keyword evidence="10 13" id="KW-0753">Steroid metabolism</keyword>
<dbReference type="Gene3D" id="3.30.70.890">
    <property type="entry name" value="GHMP kinase, C-terminal domain"/>
    <property type="match status" value="1"/>
</dbReference>
<evidence type="ECO:0000259" key="14">
    <source>
        <dbReference type="Pfam" id="PF18376"/>
    </source>
</evidence>
<dbReference type="Pfam" id="PF18376">
    <property type="entry name" value="MDD_C"/>
    <property type="match status" value="1"/>
</dbReference>
<keyword evidence="6 13" id="KW-0752">Steroid biosynthesis</keyword>
<keyword evidence="7 13" id="KW-0756">Sterol biosynthesis</keyword>
<evidence type="ECO:0000256" key="8">
    <source>
        <dbReference type="ARBA" id="ARBA00023098"/>
    </source>
</evidence>
<evidence type="ECO:0000259" key="15">
    <source>
        <dbReference type="Pfam" id="PF22700"/>
    </source>
</evidence>
<evidence type="ECO:0000256" key="12">
    <source>
        <dbReference type="PIRNR" id="PIRNR015950"/>
    </source>
</evidence>
<dbReference type="SUPFAM" id="SSF54211">
    <property type="entry name" value="Ribosomal protein S5 domain 2-like"/>
    <property type="match status" value="1"/>
</dbReference>
<reference evidence="16" key="1">
    <citation type="submission" date="2022-12" db="EMBL/GenBank/DDBJ databases">
        <authorList>
            <person name="Webb A."/>
        </authorList>
    </citation>
    <scope>NUCLEOTIDE SEQUENCE</scope>
    <source>
        <strain evidence="16">Hp1</strain>
    </source>
</reference>
<dbReference type="InterPro" id="IPR036554">
    <property type="entry name" value="GHMP_kinase_C_sf"/>
</dbReference>
<keyword evidence="13" id="KW-0153">Cholesterol metabolism</keyword>
<feature type="domain" description="Mvd1 C-terminal" evidence="14">
    <location>
        <begin position="191"/>
        <end position="387"/>
    </location>
</feature>
<accession>A0AAV0UUH0</accession>
<dbReference type="EMBL" id="CANTFL010001445">
    <property type="protein sequence ID" value="CAI5740516.1"/>
    <property type="molecule type" value="Genomic_DNA"/>
</dbReference>
<evidence type="ECO:0000256" key="13">
    <source>
        <dbReference type="RuleBase" id="RU363086"/>
    </source>
</evidence>
<dbReference type="PANTHER" id="PTHR10977">
    <property type="entry name" value="DIPHOSPHOMEVALONATE DECARBOXYLASE"/>
    <property type="match status" value="1"/>
</dbReference>
<dbReference type="InterPro" id="IPR014721">
    <property type="entry name" value="Ribsml_uS5_D2-typ_fold_subgr"/>
</dbReference>
<evidence type="ECO:0000256" key="6">
    <source>
        <dbReference type="ARBA" id="ARBA00022955"/>
    </source>
</evidence>
<dbReference type="GO" id="GO:0004163">
    <property type="term" value="F:diphosphomevalonate decarboxylase activity"/>
    <property type="evidence" value="ECO:0007669"/>
    <property type="project" value="UniProtKB-UniRule"/>
</dbReference>
<evidence type="ECO:0000256" key="4">
    <source>
        <dbReference type="ARBA" id="ARBA00022741"/>
    </source>
</evidence>
<sequence length="425" mass="45719">MRVVTCAAPTNIAVVKYWGKRDVALNTPLNASLSVTLHEDQLRATTSIASDATLQRTRLWLNGQEQPLPDRVATVLQQMQQWAERVRGAPADATRALHIASVNSFPTAAGLASSAAGYACLVAALAELYGLSTADEEFPGQLSAIARQGSGSACRSLHGGFVAWREGRRPDGRDSIAEPVADARHWPELRALVCVVSDRRKDTSSTDGMQRTAATSQLLTYRVQHVVADRLAAMERAVAARDFAAFATLTMRDSNQFHATCLDSMPPLFYLNETSRALIRLVHRYNECAGRVQAAYTFDAGPNAVLFCEEQHVQELVALVCHCFGRSSSPVPIESSVTFDRTPAPALLERMQFPSAGGGDGAVERLPHVPDGLKRMYVSRVGGGTRVLAADEALIDAATGEPLPSRTATLRSAAVAVTSAVLLRK</sequence>
<keyword evidence="3 13" id="KW-0444">Lipid biosynthesis</keyword>
<dbReference type="Pfam" id="PF22700">
    <property type="entry name" value="MVD-like_N"/>
    <property type="match status" value="1"/>
</dbReference>
<evidence type="ECO:0000256" key="1">
    <source>
        <dbReference type="ARBA" id="ARBA00008831"/>
    </source>
</evidence>
<dbReference type="GO" id="GO:0019287">
    <property type="term" value="P:isopentenyl diphosphate biosynthetic process, mevalonate pathway"/>
    <property type="evidence" value="ECO:0007669"/>
    <property type="project" value="UniProtKB-UniRule"/>
</dbReference>
<proteinExistence type="inferred from homology"/>
<dbReference type="FunFam" id="3.30.230.10:FF:000080">
    <property type="entry name" value="Diphosphomevalonate decarboxylase"/>
    <property type="match status" value="1"/>
</dbReference>
<comment type="catalytic activity">
    <reaction evidence="12 13">
        <text>(R)-5-diphosphomevalonate + ATP = isopentenyl diphosphate + ADP + phosphate + CO2</text>
        <dbReference type="Rhea" id="RHEA:23732"/>
        <dbReference type="ChEBI" id="CHEBI:16526"/>
        <dbReference type="ChEBI" id="CHEBI:30616"/>
        <dbReference type="ChEBI" id="CHEBI:43474"/>
        <dbReference type="ChEBI" id="CHEBI:57557"/>
        <dbReference type="ChEBI" id="CHEBI:128769"/>
        <dbReference type="ChEBI" id="CHEBI:456216"/>
        <dbReference type="EC" id="4.1.1.33"/>
    </reaction>
</comment>
<dbReference type="InterPro" id="IPR005935">
    <property type="entry name" value="Mev_decarb"/>
</dbReference>
<dbReference type="GO" id="GO:0005829">
    <property type="term" value="C:cytosol"/>
    <property type="evidence" value="ECO:0007669"/>
    <property type="project" value="InterPro"/>
</dbReference>
<dbReference type="PIRSF" id="PIRSF015950">
    <property type="entry name" value="Mev_P_decrbx"/>
    <property type="match status" value="1"/>
</dbReference>
<dbReference type="Proteomes" id="UP001162031">
    <property type="component" value="Unassembled WGS sequence"/>
</dbReference>
<keyword evidence="11 12" id="KW-0456">Lyase</keyword>
<dbReference type="GO" id="GO:0005524">
    <property type="term" value="F:ATP binding"/>
    <property type="evidence" value="ECO:0007669"/>
    <property type="project" value="UniProtKB-UniRule"/>
</dbReference>
<dbReference type="NCBIfam" id="TIGR01240">
    <property type="entry name" value="mevDPdecarb"/>
    <property type="match status" value="1"/>
</dbReference>
<protein>
    <recommendedName>
        <fullName evidence="2 12">Diphosphomevalonate decarboxylase</fullName>
        <ecNumber evidence="2 12">4.1.1.33</ecNumber>
    </recommendedName>
</protein>
<evidence type="ECO:0000256" key="2">
    <source>
        <dbReference type="ARBA" id="ARBA00012296"/>
    </source>
</evidence>
<keyword evidence="17" id="KW-1185">Reference proteome</keyword>
<organism evidence="16 17">
    <name type="scientific">Hyaloperonospora brassicae</name>
    <name type="common">Brassica downy mildew</name>
    <name type="synonym">Peronospora brassicae</name>
    <dbReference type="NCBI Taxonomy" id="162125"/>
    <lineage>
        <taxon>Eukaryota</taxon>
        <taxon>Sar</taxon>
        <taxon>Stramenopiles</taxon>
        <taxon>Oomycota</taxon>
        <taxon>Peronosporomycetes</taxon>
        <taxon>Peronosporales</taxon>
        <taxon>Peronosporaceae</taxon>
        <taxon>Hyaloperonospora</taxon>
    </lineage>
</organism>
<dbReference type="InterPro" id="IPR053859">
    <property type="entry name" value="MVD-like_N"/>
</dbReference>
<dbReference type="Gene3D" id="3.30.230.10">
    <property type="match status" value="1"/>
</dbReference>
<comment type="similarity">
    <text evidence="1 12 13">Belongs to the diphosphomevalonate decarboxylase family.</text>
</comment>
<feature type="domain" description="Diphosphomevalonate decarboxylase-like N-terminal" evidence="15">
    <location>
        <begin position="8"/>
        <end position="177"/>
    </location>
</feature>
<keyword evidence="5 12" id="KW-0067">ATP-binding</keyword>
<evidence type="ECO:0000256" key="3">
    <source>
        <dbReference type="ARBA" id="ARBA00022516"/>
    </source>
</evidence>
<dbReference type="InterPro" id="IPR041431">
    <property type="entry name" value="Mvd1_C"/>
</dbReference>
<dbReference type="EC" id="4.1.1.33" evidence="2 12"/>
<dbReference type="InterPro" id="IPR029765">
    <property type="entry name" value="Mev_diP_decarb"/>
</dbReference>
<evidence type="ECO:0000256" key="11">
    <source>
        <dbReference type="ARBA" id="ARBA00023239"/>
    </source>
</evidence>
<dbReference type="SUPFAM" id="SSF55060">
    <property type="entry name" value="GHMP Kinase, C-terminal domain"/>
    <property type="match status" value="1"/>
</dbReference>
<keyword evidence="13" id="KW-0152">Cholesterol biosynthesis</keyword>
<comment type="caution">
    <text evidence="16">The sequence shown here is derived from an EMBL/GenBank/DDBJ whole genome shotgun (WGS) entry which is preliminary data.</text>
</comment>
<dbReference type="PANTHER" id="PTHR10977:SF3">
    <property type="entry name" value="DIPHOSPHOMEVALONATE DECARBOXYLASE"/>
    <property type="match status" value="1"/>
</dbReference>
<evidence type="ECO:0000256" key="5">
    <source>
        <dbReference type="ARBA" id="ARBA00022840"/>
    </source>
</evidence>
<evidence type="ECO:0000313" key="16">
    <source>
        <dbReference type="EMBL" id="CAI5740516.1"/>
    </source>
</evidence>
<evidence type="ECO:0000256" key="9">
    <source>
        <dbReference type="ARBA" id="ARBA00023166"/>
    </source>
</evidence>
<evidence type="ECO:0000256" key="7">
    <source>
        <dbReference type="ARBA" id="ARBA00023011"/>
    </source>
</evidence>
<dbReference type="AlphaFoldDB" id="A0AAV0UUH0"/>
<gene>
    <name evidence="16" type="ORF">HBR001_LOCUS8174</name>
</gene>
<evidence type="ECO:0000313" key="17">
    <source>
        <dbReference type="Proteomes" id="UP001162031"/>
    </source>
</evidence>